<feature type="domain" description="Myb-like" evidence="2">
    <location>
        <begin position="36"/>
        <end position="99"/>
    </location>
</feature>
<feature type="region of interest" description="Disordered" evidence="1">
    <location>
        <begin position="159"/>
        <end position="216"/>
    </location>
</feature>
<evidence type="ECO:0000313" key="3">
    <source>
        <dbReference type="EMBL" id="KAF9604873.1"/>
    </source>
</evidence>
<dbReference type="Gene3D" id="1.10.10.60">
    <property type="entry name" value="Homeodomain-like"/>
    <property type="match status" value="1"/>
</dbReference>
<dbReference type="Proteomes" id="UP000631114">
    <property type="component" value="Unassembled WGS sequence"/>
</dbReference>
<dbReference type="Pfam" id="PF13837">
    <property type="entry name" value="Myb_DNA-bind_4"/>
    <property type="match status" value="1"/>
</dbReference>
<evidence type="ECO:0000256" key="1">
    <source>
        <dbReference type="SAM" id="MobiDB-lite"/>
    </source>
</evidence>
<protein>
    <recommendedName>
        <fullName evidence="2">Myb-like domain-containing protein</fullName>
    </recommendedName>
</protein>
<feature type="compositionally biased region" description="Acidic residues" evidence="1">
    <location>
        <begin position="163"/>
        <end position="173"/>
    </location>
</feature>
<dbReference type="OrthoDB" id="1865198at2759"/>
<dbReference type="InterPro" id="IPR001005">
    <property type="entry name" value="SANT/Myb"/>
</dbReference>
<evidence type="ECO:0000313" key="4">
    <source>
        <dbReference type="Proteomes" id="UP000631114"/>
    </source>
</evidence>
<accession>A0A835HX32</accession>
<keyword evidence="4" id="KW-1185">Reference proteome</keyword>
<feature type="region of interest" description="Disordered" evidence="1">
    <location>
        <begin position="231"/>
        <end position="266"/>
    </location>
</feature>
<comment type="caution">
    <text evidence="3">The sequence shown here is derived from an EMBL/GenBank/DDBJ whole genome shotgun (WGS) entry which is preliminary data.</text>
</comment>
<dbReference type="InterPro" id="IPR044822">
    <property type="entry name" value="Myb_DNA-bind_4"/>
</dbReference>
<evidence type="ECO:0000259" key="2">
    <source>
        <dbReference type="PROSITE" id="PS50090"/>
    </source>
</evidence>
<proteinExistence type="predicted"/>
<dbReference type="PANTHER" id="PTHR47211:SF2">
    <property type="entry name" value="TRIHELIX TRANSCRIPTION FACTOR ASR3"/>
    <property type="match status" value="1"/>
</dbReference>
<dbReference type="PANTHER" id="PTHR47211">
    <property type="entry name" value="TRIHELIX TRANSCRIPTION FACTOR ASR3"/>
    <property type="match status" value="1"/>
</dbReference>
<reference evidence="3 4" key="1">
    <citation type="submission" date="2020-10" db="EMBL/GenBank/DDBJ databases">
        <title>The Coptis chinensis genome and diversification of protoberbering-type alkaloids.</title>
        <authorList>
            <person name="Wang B."/>
            <person name="Shu S."/>
            <person name="Song C."/>
            <person name="Liu Y."/>
        </authorList>
    </citation>
    <scope>NUCLEOTIDE SEQUENCE [LARGE SCALE GENOMIC DNA]</scope>
    <source>
        <strain evidence="3">HL-2020</strain>
        <tissue evidence="3">Leaf</tissue>
    </source>
</reference>
<feature type="region of interest" description="Disordered" evidence="1">
    <location>
        <begin position="1"/>
        <end position="33"/>
    </location>
</feature>
<name>A0A835HX32_9MAGN</name>
<organism evidence="3 4">
    <name type="scientific">Coptis chinensis</name>
    <dbReference type="NCBI Taxonomy" id="261450"/>
    <lineage>
        <taxon>Eukaryota</taxon>
        <taxon>Viridiplantae</taxon>
        <taxon>Streptophyta</taxon>
        <taxon>Embryophyta</taxon>
        <taxon>Tracheophyta</taxon>
        <taxon>Spermatophyta</taxon>
        <taxon>Magnoliopsida</taxon>
        <taxon>Ranunculales</taxon>
        <taxon>Ranunculaceae</taxon>
        <taxon>Coptidoideae</taxon>
        <taxon>Coptis</taxon>
    </lineage>
</organism>
<sequence length="325" mass="36509">MTSPEKEKTPPPPQVVAVTNGVDGNDDVNKAPRLPRWTRHEILVLIEGKRVAENQVRRVRTGNGSNQSEPKWVSISSYCKRHGVSREPVQCRKRWSNLAGDFKKIKEWESGKSDESESFWIMRNDLRRERKLPGFFDREIYDVLNNGTVTGTELVAVTTEEGGAGEEEEEEAVFDSGRTAAAEDGLFSEEEEMGETPTTTTDCPKTSTIPAPFPISERRFQPMYKAFFYGGKTNVNQPASNPEKGSPSHEGRKRKRLSSDDGGETTLQEQLVKVLERNNKMLTAQLEAQNNNCHLDRDQRKDQADSLIAVLNKLADALVKIADKM</sequence>
<dbReference type="EMBL" id="JADFTS010000005">
    <property type="protein sequence ID" value="KAF9604873.1"/>
    <property type="molecule type" value="Genomic_DNA"/>
</dbReference>
<gene>
    <name evidence="3" type="ORF">IFM89_011155</name>
</gene>
<dbReference type="PROSITE" id="PS50090">
    <property type="entry name" value="MYB_LIKE"/>
    <property type="match status" value="1"/>
</dbReference>
<dbReference type="AlphaFoldDB" id="A0A835HX32"/>